<dbReference type="Proteomes" id="UP000032024">
    <property type="component" value="Chromosome"/>
</dbReference>
<name>A0AAN0WDM2_HEYCO</name>
<protein>
    <recommendedName>
        <fullName evidence="2">Lin1244/Lin1753-like N-terminal domain-containing protein</fullName>
    </recommendedName>
</protein>
<feature type="domain" description="Lin1244/Lin1753-like N-terminal" evidence="2">
    <location>
        <begin position="11"/>
        <end position="105"/>
    </location>
</feature>
<dbReference type="RefSeq" id="WP_052042127.1">
    <property type="nucleotide sequence ID" value="NZ_CP010525.1"/>
</dbReference>
<evidence type="ECO:0000259" key="2">
    <source>
        <dbReference type="Pfam" id="PF14297"/>
    </source>
</evidence>
<sequence>MARPKKEGMDYFPHDTDAVNDEKIEALRLLYGNDGYAFYFILLERIYRTAEFELDISDAETIQILSRKVGVSAEKFEQMLETSLKRKCFDREAYENRKVLTSPGIKSRAGVVIEKRKKMQKRYQLSKNEVSAPVSDEFLPQKPDRNAAESTQSKVKQSKVKKSKYAAIESAFLNLGGGIILNPDDIACINRMAELDVEVEQIISWMKTKHDDFYRKNPNGKISSIKYYEPYVNDMYQKLKSNVVPFSGYRPKKEETLEERWERMKREGKLSFLEEGSK</sequence>
<accession>A0AAN0WDM2</accession>
<proteinExistence type="predicted"/>
<dbReference type="PANTHER" id="PTHR39196:SF1">
    <property type="entry name" value="PRIMOSOME, DNAD SUBUNIT"/>
    <property type="match status" value="1"/>
</dbReference>
<dbReference type="InterPro" id="IPR025400">
    <property type="entry name" value="Lin1244/Lin1753-like_N"/>
</dbReference>
<dbReference type="AlphaFoldDB" id="A0AAN0WDM2"/>
<reference evidence="4" key="1">
    <citation type="submission" date="2015-01" db="EMBL/GenBank/DDBJ databases">
        <title>Comparative genome analysis of Bacillus coagulans HM-08, Clostridium butyricum HM-68, Bacillus subtilis HM-66 and Bacillus paralicheniformis BL-09.</title>
        <authorList>
            <person name="Zhang H."/>
        </authorList>
    </citation>
    <scope>NUCLEOTIDE SEQUENCE [LARGE SCALE GENOMIC DNA]</scope>
    <source>
        <strain evidence="4">HM-08</strain>
    </source>
</reference>
<dbReference type="Pfam" id="PF14297">
    <property type="entry name" value="Lin1244_N"/>
    <property type="match status" value="1"/>
</dbReference>
<keyword evidence="4" id="KW-1185">Reference proteome</keyword>
<feature type="region of interest" description="Disordered" evidence="1">
    <location>
        <begin position="135"/>
        <end position="156"/>
    </location>
</feature>
<evidence type="ECO:0000256" key="1">
    <source>
        <dbReference type="SAM" id="MobiDB-lite"/>
    </source>
</evidence>
<dbReference type="EMBL" id="CP010525">
    <property type="protein sequence ID" value="AJO24810.1"/>
    <property type="molecule type" value="Genomic_DNA"/>
</dbReference>
<evidence type="ECO:0000313" key="3">
    <source>
        <dbReference type="EMBL" id="AJO24810.1"/>
    </source>
</evidence>
<organism evidence="3 4">
    <name type="scientific">Heyndrickxia coagulans</name>
    <name type="common">Weizmannia coagulans</name>
    <dbReference type="NCBI Taxonomy" id="1398"/>
    <lineage>
        <taxon>Bacteria</taxon>
        <taxon>Bacillati</taxon>
        <taxon>Bacillota</taxon>
        <taxon>Bacilli</taxon>
        <taxon>Bacillales</taxon>
        <taxon>Bacillaceae</taxon>
        <taxon>Heyndrickxia</taxon>
    </lineage>
</organism>
<dbReference type="PANTHER" id="PTHR39196">
    <property type="entry name" value="PRIMOSOME, DNAD SUBUNIT"/>
    <property type="match status" value="1"/>
</dbReference>
<gene>
    <name evidence="3" type="ORF">SB48_HM08orf06345</name>
</gene>
<evidence type="ECO:0000313" key="4">
    <source>
        <dbReference type="Proteomes" id="UP000032024"/>
    </source>
</evidence>